<dbReference type="SMART" id="SM00849">
    <property type="entry name" value="Lactamase_B"/>
    <property type="match status" value="1"/>
</dbReference>
<evidence type="ECO:0000256" key="1">
    <source>
        <dbReference type="ARBA" id="ARBA00034221"/>
    </source>
</evidence>
<comment type="function">
    <text evidence="2">Counteracts the endogenous Pycsar antiviral defense system. Phosphodiesterase that enables metal-dependent hydrolysis of host cyclic nucleotide Pycsar defense signals such as cCMP and cUMP.</text>
</comment>
<dbReference type="CDD" id="cd06262">
    <property type="entry name" value="metallo-hydrolase-like_MBL-fold"/>
    <property type="match status" value="1"/>
</dbReference>
<organism evidence="5 6">
    <name type="scientific">Paenibacillus swuensis</name>
    <dbReference type="NCBI Taxonomy" id="1178515"/>
    <lineage>
        <taxon>Bacteria</taxon>
        <taxon>Bacillati</taxon>
        <taxon>Bacillota</taxon>
        <taxon>Bacilli</taxon>
        <taxon>Bacillales</taxon>
        <taxon>Paenibacillaceae</taxon>
        <taxon>Paenibacillus</taxon>
    </lineage>
</organism>
<dbReference type="RefSeq" id="WP_068607297.1">
    <property type="nucleotide sequence ID" value="NZ_CP011388.1"/>
</dbReference>
<dbReference type="Gene3D" id="3.60.15.10">
    <property type="entry name" value="Ribonuclease Z/Hydroxyacylglutathione hydrolase-like"/>
    <property type="match status" value="1"/>
</dbReference>
<dbReference type="Proteomes" id="UP000076927">
    <property type="component" value="Chromosome"/>
</dbReference>
<protein>
    <recommendedName>
        <fullName evidence="4">Metallo-beta-lactamase domain-containing protein</fullName>
    </recommendedName>
</protein>
<keyword evidence="6" id="KW-1185">Reference proteome</keyword>
<reference evidence="5 6" key="1">
    <citation type="submission" date="2015-01" db="EMBL/GenBank/DDBJ databases">
        <title>Paenibacillus swuensis/DY6/whole genome sequencing.</title>
        <authorList>
            <person name="Kim M.K."/>
            <person name="Srinivasan S."/>
            <person name="Lee J.-J."/>
        </authorList>
    </citation>
    <scope>NUCLEOTIDE SEQUENCE [LARGE SCALE GENOMIC DNA]</scope>
    <source>
        <strain evidence="5 6">DY6</strain>
    </source>
</reference>
<dbReference type="AlphaFoldDB" id="A0A172TJU3"/>
<evidence type="ECO:0000313" key="5">
    <source>
        <dbReference type="EMBL" id="ANE47107.1"/>
    </source>
</evidence>
<evidence type="ECO:0000256" key="2">
    <source>
        <dbReference type="ARBA" id="ARBA00034301"/>
    </source>
</evidence>
<evidence type="ECO:0000259" key="4">
    <source>
        <dbReference type="SMART" id="SM00849"/>
    </source>
</evidence>
<sequence length="257" mass="27671">MKLLPEVHLVASGSLGYGITDPYDCNCYLWEYEPGQFALFDTGAGRSMNPMLEQLLQVAGKLTNINYIFLTHHHADHMGGSAVLRELTGATVCASEHSGALIEAGDENAIGLAYSRSKGGYPTDYRIRGCPVDLVLSMSARMPLGEAAYLDVVSTPGHCKGGVTYLIPTGSLGKKAAVTGDIVFPDGRIMLLNWPDCSLTEYALTIAKLKDLSIDILLPGHDQAIIGGASEAIEMAHNYFDRMLVPPSIYHVNVQRG</sequence>
<dbReference type="KEGG" id="pswu:SY83_13495"/>
<dbReference type="OrthoDB" id="9761531at2"/>
<comment type="catalytic activity">
    <reaction evidence="3">
        <text>3',5'-cyclic UMP + H2O = UMP + H(+)</text>
        <dbReference type="Rhea" id="RHEA:70575"/>
        <dbReference type="ChEBI" id="CHEBI:15377"/>
        <dbReference type="ChEBI" id="CHEBI:15378"/>
        <dbReference type="ChEBI" id="CHEBI:57865"/>
        <dbReference type="ChEBI" id="CHEBI:184387"/>
    </reaction>
    <physiologicalReaction direction="left-to-right" evidence="3">
        <dbReference type="Rhea" id="RHEA:70576"/>
    </physiologicalReaction>
</comment>
<gene>
    <name evidence="5" type="ORF">SY83_13495</name>
</gene>
<dbReference type="InterPro" id="IPR050855">
    <property type="entry name" value="NDM-1-like"/>
</dbReference>
<dbReference type="STRING" id="1178515.SY83_13495"/>
<dbReference type="SUPFAM" id="SSF56281">
    <property type="entry name" value="Metallo-hydrolase/oxidoreductase"/>
    <property type="match status" value="1"/>
</dbReference>
<dbReference type="EMBL" id="CP011388">
    <property type="protein sequence ID" value="ANE47107.1"/>
    <property type="molecule type" value="Genomic_DNA"/>
</dbReference>
<dbReference type="PANTHER" id="PTHR42951">
    <property type="entry name" value="METALLO-BETA-LACTAMASE DOMAIN-CONTAINING"/>
    <property type="match status" value="1"/>
</dbReference>
<dbReference type="Pfam" id="PF00753">
    <property type="entry name" value="Lactamase_B"/>
    <property type="match status" value="1"/>
</dbReference>
<name>A0A172TJU3_9BACL</name>
<evidence type="ECO:0000313" key="6">
    <source>
        <dbReference type="Proteomes" id="UP000076927"/>
    </source>
</evidence>
<evidence type="ECO:0000256" key="3">
    <source>
        <dbReference type="ARBA" id="ARBA00048505"/>
    </source>
</evidence>
<dbReference type="PATRIC" id="fig|1178515.4.peg.2706"/>
<dbReference type="InterPro" id="IPR036866">
    <property type="entry name" value="RibonucZ/Hydroxyglut_hydro"/>
</dbReference>
<dbReference type="InterPro" id="IPR001279">
    <property type="entry name" value="Metallo-B-lactamas"/>
</dbReference>
<accession>A0A172TJU3</accession>
<comment type="catalytic activity">
    <reaction evidence="1">
        <text>3',5'-cyclic CMP + H2O = CMP + H(+)</text>
        <dbReference type="Rhea" id="RHEA:72675"/>
        <dbReference type="ChEBI" id="CHEBI:15377"/>
        <dbReference type="ChEBI" id="CHEBI:15378"/>
        <dbReference type="ChEBI" id="CHEBI:58003"/>
        <dbReference type="ChEBI" id="CHEBI:60377"/>
    </reaction>
    <physiologicalReaction direction="left-to-right" evidence="1">
        <dbReference type="Rhea" id="RHEA:72676"/>
    </physiologicalReaction>
</comment>
<feature type="domain" description="Metallo-beta-lactamase" evidence="4">
    <location>
        <begin position="24"/>
        <end position="221"/>
    </location>
</feature>
<proteinExistence type="predicted"/>